<reference evidence="1" key="1">
    <citation type="submission" date="2019-11" db="EMBL/GenBank/DDBJ databases">
        <title>Leishmania tarentolae CDS.</title>
        <authorList>
            <person name="Goto Y."/>
            <person name="Yamagishi J."/>
        </authorList>
    </citation>
    <scope>NUCLEOTIDE SEQUENCE [LARGE SCALE GENOMIC DNA]</scope>
    <source>
        <strain evidence="1">Parrot Tar II</strain>
    </source>
</reference>
<dbReference type="EMBL" id="BLBS01000030">
    <property type="protein sequence ID" value="GET88667.1"/>
    <property type="molecule type" value="Genomic_DNA"/>
</dbReference>
<proteinExistence type="predicted"/>
<sequence>MSSCHHPSPPKLPLNQQLLYSTHEIYLRLLSIHRHHQEKYYEGPHHHPPTVTQLHPRLSVSLRRVRVWRRRRCHHSPHRLTIRVALHGQNLLTCRHKMLWVISTRGVAAKILLIGIRTRRHDVLAHRSRGGELRGIWRRWRPTRGRTSVGVTCTFGRKEWPCTVLGSDGWAFVESCRCSSCLPVNVALHLSQPSVTRRGRVILNGALGSVRNTASVATHCRGRAGTGDEPTQTTVITATAVRRCTPPFTGGSTTHLSGD</sequence>
<comment type="caution">
    <text evidence="1">The sequence shown here is derived from an EMBL/GenBank/DDBJ whole genome shotgun (WGS) entry which is preliminary data.</text>
</comment>
<accession>A0A640KLV7</accession>
<dbReference type="Proteomes" id="UP000419144">
    <property type="component" value="Unassembled WGS sequence"/>
</dbReference>
<gene>
    <name evidence="1" type="ORF">LtaPh_2302751</name>
</gene>
<dbReference type="VEuPathDB" id="TriTrypDB:LtaPh_2302751"/>
<evidence type="ECO:0000313" key="2">
    <source>
        <dbReference type="Proteomes" id="UP000419144"/>
    </source>
</evidence>
<keyword evidence="2" id="KW-1185">Reference proteome</keyword>
<dbReference type="AlphaFoldDB" id="A0A640KLV7"/>
<organism evidence="1 2">
    <name type="scientific">Leishmania tarentolae</name>
    <name type="common">Sauroleishmania tarentolae</name>
    <dbReference type="NCBI Taxonomy" id="5689"/>
    <lineage>
        <taxon>Eukaryota</taxon>
        <taxon>Discoba</taxon>
        <taxon>Euglenozoa</taxon>
        <taxon>Kinetoplastea</taxon>
        <taxon>Metakinetoplastina</taxon>
        <taxon>Trypanosomatida</taxon>
        <taxon>Trypanosomatidae</taxon>
        <taxon>Leishmaniinae</taxon>
        <taxon>Leishmania</taxon>
        <taxon>lizard Leishmania</taxon>
    </lineage>
</organism>
<evidence type="ECO:0000313" key="1">
    <source>
        <dbReference type="EMBL" id="GET88667.1"/>
    </source>
</evidence>
<protein>
    <submittedName>
        <fullName evidence="1">Uncharacterized protein</fullName>
    </submittedName>
</protein>
<name>A0A640KLV7_LEITA</name>